<dbReference type="InterPro" id="IPR017552">
    <property type="entry name" value="PHI/rmpB"/>
</dbReference>
<dbReference type="EMBL" id="JAUYVI010000007">
    <property type="protein sequence ID" value="MDQ7250497.1"/>
    <property type="molecule type" value="Genomic_DNA"/>
</dbReference>
<dbReference type="Pfam" id="PF01380">
    <property type="entry name" value="SIS"/>
    <property type="match status" value="1"/>
</dbReference>
<dbReference type="InterPro" id="IPR046348">
    <property type="entry name" value="SIS_dom_sf"/>
</dbReference>
<keyword evidence="4" id="KW-1185">Reference proteome</keyword>
<comment type="similarity">
    <text evidence="1">Belongs to the SIS family. PHI subfamily.</text>
</comment>
<keyword evidence="3" id="KW-0413">Isomerase</keyword>
<evidence type="ECO:0000313" key="3">
    <source>
        <dbReference type="EMBL" id="MDQ7250497.1"/>
    </source>
</evidence>
<comment type="caution">
    <text evidence="3">The sequence shown here is derived from an EMBL/GenBank/DDBJ whole genome shotgun (WGS) entry which is preliminary data.</text>
</comment>
<evidence type="ECO:0000259" key="2">
    <source>
        <dbReference type="PROSITE" id="PS51464"/>
    </source>
</evidence>
<dbReference type="Proteomes" id="UP001230156">
    <property type="component" value="Unassembled WGS sequence"/>
</dbReference>
<dbReference type="PANTHER" id="PTHR43443">
    <property type="entry name" value="3-HEXULOSE-6-PHOSPHATE ISOMERASE"/>
    <property type="match status" value="1"/>
</dbReference>
<dbReference type="InterPro" id="IPR001347">
    <property type="entry name" value="SIS_dom"/>
</dbReference>
<evidence type="ECO:0000256" key="1">
    <source>
        <dbReference type="ARBA" id="ARBA00009235"/>
    </source>
</evidence>
<evidence type="ECO:0000313" key="4">
    <source>
        <dbReference type="Proteomes" id="UP001230156"/>
    </source>
</evidence>
<sequence>MTNVVEGFGQAVAELGRVTGRLDEKQITGFIEAVARAKRIFLIGVGREGLSTRAFTMRLMHLGKEAHWIWDDTTPAIGSGDLLIATSGSGQIGHIDYVFDQAAAAGADTAVVTGDPSGRTARKAKTLLWVPAAVYKGNADVVASSQPMGNLFEQSLLILFDQIVIALAQRLGVSKDSMSARHRNVE</sequence>
<dbReference type="PROSITE" id="PS51464">
    <property type="entry name" value="SIS"/>
    <property type="match status" value="1"/>
</dbReference>
<gene>
    <name evidence="3" type="primary">hxlB</name>
    <name evidence="3" type="ORF">Q8A70_22595</name>
</gene>
<dbReference type="EC" id="5.3.1.27" evidence="3"/>
<feature type="domain" description="SIS" evidence="2">
    <location>
        <begin position="30"/>
        <end position="173"/>
    </location>
</feature>
<proteinExistence type="inferred from homology"/>
<protein>
    <submittedName>
        <fullName evidence="3">6-phospho-3-hexuloisomerase</fullName>
        <ecNumber evidence="3">5.3.1.27</ecNumber>
    </submittedName>
</protein>
<dbReference type="PANTHER" id="PTHR43443:SF1">
    <property type="entry name" value="3-HEXULOSE-6-PHOSPHATE ISOMERASE"/>
    <property type="match status" value="1"/>
</dbReference>
<organism evidence="3 4">
    <name type="scientific">Dongia sedimenti</name>
    <dbReference type="NCBI Taxonomy" id="3064282"/>
    <lineage>
        <taxon>Bacteria</taxon>
        <taxon>Pseudomonadati</taxon>
        <taxon>Pseudomonadota</taxon>
        <taxon>Alphaproteobacteria</taxon>
        <taxon>Rhodospirillales</taxon>
        <taxon>Dongiaceae</taxon>
        <taxon>Dongia</taxon>
    </lineage>
</organism>
<name>A0ABU0YTH2_9PROT</name>
<dbReference type="SUPFAM" id="SSF53697">
    <property type="entry name" value="SIS domain"/>
    <property type="match status" value="1"/>
</dbReference>
<dbReference type="Gene3D" id="3.40.50.10490">
    <property type="entry name" value="Glucose-6-phosphate isomerase like protein, domain 1"/>
    <property type="match status" value="1"/>
</dbReference>
<reference evidence="4" key="1">
    <citation type="submission" date="2023-08" db="EMBL/GenBank/DDBJ databases">
        <title>Rhodospirillaceae gen. nov., a novel taxon isolated from the Yangtze River Yuezi River estuary sludge.</title>
        <authorList>
            <person name="Ruan L."/>
        </authorList>
    </citation>
    <scope>NUCLEOTIDE SEQUENCE [LARGE SCALE GENOMIC DNA]</scope>
    <source>
        <strain evidence="4">R-7</strain>
    </source>
</reference>
<dbReference type="RefSeq" id="WP_379959844.1">
    <property type="nucleotide sequence ID" value="NZ_JAUYVI010000007.1"/>
</dbReference>
<accession>A0ABU0YTH2</accession>
<dbReference type="GO" id="GO:0043800">
    <property type="term" value="F:6-phospho-3-hexuloisomerase activity"/>
    <property type="evidence" value="ECO:0007669"/>
    <property type="project" value="UniProtKB-EC"/>
</dbReference>
<dbReference type="NCBIfam" id="TIGR03127">
    <property type="entry name" value="RuMP_HxlB"/>
    <property type="match status" value="1"/>
</dbReference>